<gene>
    <name evidence="9" type="ORF">PACILC2_01130</name>
</gene>
<accession>A0ABQ4N075</accession>
<dbReference type="RefSeq" id="WP_213526761.1">
    <property type="nucleotide sequence ID" value="NZ_BOVJ01000004.1"/>
</dbReference>
<evidence type="ECO:0000259" key="8">
    <source>
        <dbReference type="PROSITE" id="PS50893"/>
    </source>
</evidence>
<name>A0ABQ4N075_9BACL</name>
<evidence type="ECO:0000256" key="5">
    <source>
        <dbReference type="ARBA" id="ARBA00022967"/>
    </source>
</evidence>
<keyword evidence="5" id="KW-1278">Translocase</keyword>
<dbReference type="GO" id="GO:0005524">
    <property type="term" value="F:ATP binding"/>
    <property type="evidence" value="ECO:0007669"/>
    <property type="project" value="UniProtKB-KW"/>
</dbReference>
<dbReference type="EMBL" id="BOVJ01000004">
    <property type="protein sequence ID" value="GIQ61545.1"/>
    <property type="molecule type" value="Genomic_DNA"/>
</dbReference>
<keyword evidence="10" id="KW-1185">Reference proteome</keyword>
<evidence type="ECO:0000256" key="6">
    <source>
        <dbReference type="ARBA" id="ARBA00022970"/>
    </source>
</evidence>
<keyword evidence="2" id="KW-1003">Cell membrane</keyword>
<dbReference type="Gene3D" id="3.40.50.300">
    <property type="entry name" value="P-loop containing nucleotide triphosphate hydrolases"/>
    <property type="match status" value="1"/>
</dbReference>
<evidence type="ECO:0000256" key="3">
    <source>
        <dbReference type="ARBA" id="ARBA00022741"/>
    </source>
</evidence>
<sequence>MIVLEQVSKSYRSKDGLISAVAPTSLEVAEGEIFGIIGQSGAGKSTILRMMNLLEAPTTGSVIVNGRDLTKCSPQELRVARRSIGMIFQHFYLLQNRTAADNIAFPLEISGVPKKNREQRVKQCLEIVGLEDKASAYPAQLSGGQKQRVAIARALATEPKVLLCDEPTSALDPQTTGVILEFIRDINKRFGVTIVLVSHDMEVVKHICGRIAVMEHGSIVETLDLSGTGQKPTTEIAKLLLGDRREALKGGVAYV</sequence>
<dbReference type="SUPFAM" id="SSF52540">
    <property type="entry name" value="P-loop containing nucleoside triphosphate hydrolases"/>
    <property type="match status" value="1"/>
</dbReference>
<keyword evidence="4 9" id="KW-0067">ATP-binding</keyword>
<evidence type="ECO:0000256" key="4">
    <source>
        <dbReference type="ARBA" id="ARBA00022840"/>
    </source>
</evidence>
<dbReference type="InterPro" id="IPR017871">
    <property type="entry name" value="ABC_transporter-like_CS"/>
</dbReference>
<evidence type="ECO:0000313" key="10">
    <source>
        <dbReference type="Proteomes" id="UP000680304"/>
    </source>
</evidence>
<dbReference type="SMART" id="SM00382">
    <property type="entry name" value="AAA"/>
    <property type="match status" value="1"/>
</dbReference>
<comment type="caution">
    <text evidence="9">The sequence shown here is derived from an EMBL/GenBank/DDBJ whole genome shotgun (WGS) entry which is preliminary data.</text>
</comment>
<dbReference type="InterPro" id="IPR027417">
    <property type="entry name" value="P-loop_NTPase"/>
</dbReference>
<dbReference type="CDD" id="cd03258">
    <property type="entry name" value="ABC_MetN_methionine_transporter"/>
    <property type="match status" value="1"/>
</dbReference>
<dbReference type="InterPro" id="IPR041701">
    <property type="entry name" value="MetN_ABC"/>
</dbReference>
<dbReference type="Proteomes" id="UP000680304">
    <property type="component" value="Unassembled WGS sequence"/>
</dbReference>
<dbReference type="Pfam" id="PF00005">
    <property type="entry name" value="ABC_tran"/>
    <property type="match status" value="1"/>
</dbReference>
<keyword evidence="1" id="KW-0813">Transport</keyword>
<evidence type="ECO:0000256" key="7">
    <source>
        <dbReference type="ARBA" id="ARBA00023136"/>
    </source>
</evidence>
<proteinExistence type="predicted"/>
<dbReference type="PROSITE" id="PS00211">
    <property type="entry name" value="ABC_TRANSPORTER_1"/>
    <property type="match status" value="1"/>
</dbReference>
<dbReference type="PROSITE" id="PS50893">
    <property type="entry name" value="ABC_TRANSPORTER_2"/>
    <property type="match status" value="1"/>
</dbReference>
<keyword evidence="3" id="KW-0547">Nucleotide-binding</keyword>
<evidence type="ECO:0000313" key="9">
    <source>
        <dbReference type="EMBL" id="GIQ61545.1"/>
    </source>
</evidence>
<reference evidence="9 10" key="1">
    <citation type="submission" date="2021-04" db="EMBL/GenBank/DDBJ databases">
        <title>Draft genome sequence of Paenibacillus cisolokensis, LC2-13A.</title>
        <authorList>
            <person name="Uke A."/>
            <person name="Chhe C."/>
            <person name="Baramee S."/>
            <person name="Kosugi A."/>
        </authorList>
    </citation>
    <scope>NUCLEOTIDE SEQUENCE [LARGE SCALE GENOMIC DNA]</scope>
    <source>
        <strain evidence="9 10">LC2-13A</strain>
    </source>
</reference>
<keyword evidence="6" id="KW-0029">Amino-acid transport</keyword>
<dbReference type="PANTHER" id="PTHR43166">
    <property type="entry name" value="AMINO ACID IMPORT ATP-BINDING PROTEIN"/>
    <property type="match status" value="1"/>
</dbReference>
<dbReference type="InterPro" id="IPR003593">
    <property type="entry name" value="AAA+_ATPase"/>
</dbReference>
<protein>
    <submittedName>
        <fullName evidence="9">ABC transporter ATP-binding protein</fullName>
    </submittedName>
</protein>
<feature type="domain" description="ABC transporter" evidence="8">
    <location>
        <begin position="2"/>
        <end position="241"/>
    </location>
</feature>
<evidence type="ECO:0000256" key="1">
    <source>
        <dbReference type="ARBA" id="ARBA00022448"/>
    </source>
</evidence>
<evidence type="ECO:0000256" key="2">
    <source>
        <dbReference type="ARBA" id="ARBA00022475"/>
    </source>
</evidence>
<dbReference type="InterPro" id="IPR050086">
    <property type="entry name" value="MetN_ABC_transporter-like"/>
</dbReference>
<keyword evidence="7" id="KW-0472">Membrane</keyword>
<dbReference type="InterPro" id="IPR003439">
    <property type="entry name" value="ABC_transporter-like_ATP-bd"/>
</dbReference>
<organism evidence="9 10">
    <name type="scientific">Paenibacillus cisolokensis</name>
    <dbReference type="NCBI Taxonomy" id="1658519"/>
    <lineage>
        <taxon>Bacteria</taxon>
        <taxon>Bacillati</taxon>
        <taxon>Bacillota</taxon>
        <taxon>Bacilli</taxon>
        <taxon>Bacillales</taxon>
        <taxon>Paenibacillaceae</taxon>
        <taxon>Paenibacillus</taxon>
    </lineage>
</organism>
<dbReference type="PANTHER" id="PTHR43166:SF30">
    <property type="entry name" value="METHIONINE IMPORT ATP-BINDING PROTEIN METN"/>
    <property type="match status" value="1"/>
</dbReference>